<evidence type="ECO:0000256" key="9">
    <source>
        <dbReference type="SAM" id="Phobius"/>
    </source>
</evidence>
<feature type="compositionally biased region" description="Acidic residues" evidence="8">
    <location>
        <begin position="437"/>
        <end position="446"/>
    </location>
</feature>
<comment type="subcellular location">
    <subcellularLocation>
        <location evidence="1">Membrane</location>
        <topology evidence="1">Single-pass membrane protein</topology>
    </subcellularLocation>
</comment>
<keyword evidence="11" id="KW-1185">Reference proteome</keyword>
<accession>A0A6J2XJ01</accession>
<evidence type="ECO:0000256" key="7">
    <source>
        <dbReference type="PROSITE-ProRule" id="PRU00124"/>
    </source>
</evidence>
<keyword evidence="6 7" id="KW-1015">Disulfide bond</keyword>
<evidence type="ECO:0000256" key="1">
    <source>
        <dbReference type="ARBA" id="ARBA00004167"/>
    </source>
</evidence>
<evidence type="ECO:0000313" key="11">
    <source>
        <dbReference type="Proteomes" id="UP000504635"/>
    </source>
</evidence>
<comment type="caution">
    <text evidence="7">Lacks conserved residue(s) required for the propagation of feature annotation.</text>
</comment>
<dbReference type="OrthoDB" id="9988974at2759"/>
<organism evidence="11 12">
    <name type="scientific">Sitophilus oryzae</name>
    <name type="common">Rice weevil</name>
    <name type="synonym">Curculio oryzae</name>
    <dbReference type="NCBI Taxonomy" id="7048"/>
    <lineage>
        <taxon>Eukaryota</taxon>
        <taxon>Metazoa</taxon>
        <taxon>Ecdysozoa</taxon>
        <taxon>Arthropoda</taxon>
        <taxon>Hexapoda</taxon>
        <taxon>Insecta</taxon>
        <taxon>Pterygota</taxon>
        <taxon>Neoptera</taxon>
        <taxon>Endopterygota</taxon>
        <taxon>Coleoptera</taxon>
        <taxon>Polyphaga</taxon>
        <taxon>Cucujiformia</taxon>
        <taxon>Curculionidae</taxon>
        <taxon>Dryophthorinae</taxon>
        <taxon>Sitophilus</taxon>
    </lineage>
</organism>
<keyword evidence="10" id="KW-0732">Signal</keyword>
<feature type="chain" id="PRO_5026891649" evidence="10">
    <location>
        <begin position="25"/>
        <end position="479"/>
    </location>
</feature>
<gene>
    <name evidence="12" type="primary">LOC115878796</name>
</gene>
<evidence type="ECO:0000256" key="3">
    <source>
        <dbReference type="ARBA" id="ARBA00022737"/>
    </source>
</evidence>
<dbReference type="CDD" id="cd00112">
    <property type="entry name" value="LDLa"/>
    <property type="match status" value="1"/>
</dbReference>
<dbReference type="GO" id="GO:0016192">
    <property type="term" value="P:vesicle-mediated transport"/>
    <property type="evidence" value="ECO:0007669"/>
    <property type="project" value="UniProtKB-ARBA"/>
</dbReference>
<keyword evidence="2 9" id="KW-0812">Transmembrane</keyword>
<keyword evidence="5 9" id="KW-0472">Membrane</keyword>
<dbReference type="PANTHER" id="PTHR24270:SF8">
    <property type="entry name" value="LD11117P-RELATED"/>
    <property type="match status" value="1"/>
</dbReference>
<dbReference type="PROSITE" id="PS50068">
    <property type="entry name" value="LDLRA_2"/>
    <property type="match status" value="1"/>
</dbReference>
<dbReference type="InterPro" id="IPR002172">
    <property type="entry name" value="LDrepeatLR_classA_rpt"/>
</dbReference>
<evidence type="ECO:0000256" key="10">
    <source>
        <dbReference type="SAM" id="SignalP"/>
    </source>
</evidence>
<dbReference type="AlphaFoldDB" id="A0A6J2XJ01"/>
<feature type="disulfide bond" evidence="7">
    <location>
        <begin position="218"/>
        <end position="230"/>
    </location>
</feature>
<dbReference type="GO" id="GO:0005886">
    <property type="term" value="C:plasma membrane"/>
    <property type="evidence" value="ECO:0007669"/>
    <property type="project" value="TreeGrafter"/>
</dbReference>
<dbReference type="GeneID" id="115878796"/>
<protein>
    <submittedName>
        <fullName evidence="12">Uncharacterized protein LOC115878796</fullName>
    </submittedName>
</protein>
<evidence type="ECO:0000313" key="12">
    <source>
        <dbReference type="RefSeq" id="XP_030751262.1"/>
    </source>
</evidence>
<evidence type="ECO:0000256" key="8">
    <source>
        <dbReference type="SAM" id="MobiDB-lite"/>
    </source>
</evidence>
<feature type="disulfide bond" evidence="7">
    <location>
        <begin position="237"/>
        <end position="252"/>
    </location>
</feature>
<dbReference type="Gene3D" id="4.10.400.10">
    <property type="entry name" value="Low-density Lipoprotein Receptor"/>
    <property type="match status" value="1"/>
</dbReference>
<dbReference type="KEGG" id="soy:115878796"/>
<dbReference type="Proteomes" id="UP000504635">
    <property type="component" value="Unplaced"/>
</dbReference>
<dbReference type="RefSeq" id="XP_030751262.1">
    <property type="nucleotide sequence ID" value="XM_030895402.1"/>
</dbReference>
<dbReference type="PANTHER" id="PTHR24270">
    <property type="entry name" value="LOW-DENSITY LIPOPROTEIN RECEPTOR-RELATED"/>
    <property type="match status" value="1"/>
</dbReference>
<dbReference type="SMART" id="SM00192">
    <property type="entry name" value="LDLa"/>
    <property type="match status" value="2"/>
</dbReference>
<dbReference type="InterPro" id="IPR050685">
    <property type="entry name" value="LDLR"/>
</dbReference>
<evidence type="ECO:0000256" key="2">
    <source>
        <dbReference type="ARBA" id="ARBA00022692"/>
    </source>
</evidence>
<feature type="region of interest" description="Disordered" evidence="8">
    <location>
        <begin position="435"/>
        <end position="466"/>
    </location>
</feature>
<evidence type="ECO:0000256" key="6">
    <source>
        <dbReference type="ARBA" id="ARBA00023157"/>
    </source>
</evidence>
<feature type="compositionally biased region" description="Basic and acidic residues" evidence="8">
    <location>
        <begin position="452"/>
        <end position="466"/>
    </location>
</feature>
<feature type="transmembrane region" description="Helical" evidence="9">
    <location>
        <begin position="278"/>
        <end position="297"/>
    </location>
</feature>
<evidence type="ECO:0000256" key="5">
    <source>
        <dbReference type="ARBA" id="ARBA00023136"/>
    </source>
</evidence>
<reference evidence="12" key="1">
    <citation type="submission" date="2025-08" db="UniProtKB">
        <authorList>
            <consortium name="RefSeq"/>
        </authorList>
    </citation>
    <scope>IDENTIFICATION</scope>
    <source>
        <tissue evidence="12">Gonads</tissue>
    </source>
</reference>
<keyword evidence="4 9" id="KW-1133">Transmembrane helix</keyword>
<dbReference type="SUPFAM" id="SSF57424">
    <property type="entry name" value="LDL receptor-like module"/>
    <property type="match status" value="1"/>
</dbReference>
<feature type="signal peptide" evidence="10">
    <location>
        <begin position="1"/>
        <end position="24"/>
    </location>
</feature>
<name>A0A6J2XJ01_SITOR</name>
<proteinExistence type="predicted"/>
<sequence length="479" mass="54921">MSDNTTSDLFTILILILSIPIINSNKTEFCSKPRTLLGPKGTIETNEETVFYENCSWTISTPHNSVIYINLIYIMQENNEFLNTYDNQTNCFSIKSPNNETTYMNLCSNNYTDVNTVSIPTNEVKIDLELAFMSIFMMTYRSYIVNTQYSKLKCSKSRLVPRRPEDVCINGMLFHNLSCGVGSVSCGHVCYNLEEQQCDDILNCPNGQDEIGCYPKTCPNEVLCQKNSKCIETNKICDEKNDCGDYFDESNCPNHYCTQQNCYTRDETKDVSYGDHKAFITTLVILVLLIIFFTLLSKCLLSRDHIRNVLNNPLEIPLPPFTGPDEDLPIEDDSYEESDFKPGGEVFERFYHNLDKIRYKRNHLAIENTAEIIQVAPAEPSSSYEKYFKGVKPVLSEELAALATLKISRDRCRGLLKAKSEEKPFTKLLFIDRKDDEDSNESDEDVSYFTNPKKDEKTCKKAKSDGEQYIKRKHEDFPV</sequence>
<keyword evidence="3" id="KW-0677">Repeat</keyword>
<dbReference type="InParanoid" id="A0A6J2XJ01"/>
<dbReference type="InterPro" id="IPR036055">
    <property type="entry name" value="LDL_receptor-like_sf"/>
</dbReference>
<evidence type="ECO:0000256" key="4">
    <source>
        <dbReference type="ARBA" id="ARBA00022989"/>
    </source>
</evidence>